<name>A0A174VTP7_9FIRM</name>
<dbReference type="RefSeq" id="WP_055060568.1">
    <property type="nucleotide sequence ID" value="NZ_CZBP01000039.1"/>
</dbReference>
<protein>
    <submittedName>
        <fullName evidence="1">Uncharacterized protein</fullName>
    </submittedName>
</protein>
<reference evidence="1 2" key="1">
    <citation type="submission" date="2015-09" db="EMBL/GenBank/DDBJ databases">
        <authorList>
            <consortium name="Pathogen Informatics"/>
        </authorList>
    </citation>
    <scope>NUCLEOTIDE SEQUENCE [LARGE SCALE GENOMIC DNA]</scope>
    <source>
        <strain evidence="1 2">2789STDY5834957</strain>
    </source>
</reference>
<organism evidence="1 2">
    <name type="scientific">Blautia obeum</name>
    <dbReference type="NCBI Taxonomy" id="40520"/>
    <lineage>
        <taxon>Bacteria</taxon>
        <taxon>Bacillati</taxon>
        <taxon>Bacillota</taxon>
        <taxon>Clostridia</taxon>
        <taxon>Lachnospirales</taxon>
        <taxon>Lachnospiraceae</taxon>
        <taxon>Blautia</taxon>
    </lineage>
</organism>
<evidence type="ECO:0000313" key="1">
    <source>
        <dbReference type="EMBL" id="CUQ38284.1"/>
    </source>
</evidence>
<evidence type="ECO:0000313" key="2">
    <source>
        <dbReference type="Proteomes" id="UP000095762"/>
    </source>
</evidence>
<dbReference type="EMBL" id="CZBP01000039">
    <property type="protein sequence ID" value="CUQ38284.1"/>
    <property type="molecule type" value="Genomic_DNA"/>
</dbReference>
<gene>
    <name evidence="1" type="ORF">ERS852569_03530</name>
</gene>
<dbReference type="AlphaFoldDB" id="A0A174VTP7"/>
<sequence>MTKELIVATVLGTALTAGWFIPVGIEASYTGDRVYQSEMISKNDVDIHSFSLLGRKKEIEVFDMRPASLNGEDLEFDISASNMTTTLDVDVIPVDKCIWEYNGTVYEGDRFNRDKLSGYVAYEDGRREALKDFTLKYAPLVFGGGSSEISVETPFGTDTISVEAVRVTGIRMDGKKTIYEGKHKGKDFLFTLLYSDGTTRSIPSSDVYLPKFKLVSGKNHVTVSYNDRPYIVTVEAKSRRQ</sequence>
<proteinExistence type="predicted"/>
<dbReference type="Proteomes" id="UP000095762">
    <property type="component" value="Unassembled WGS sequence"/>
</dbReference>
<accession>A0A174VTP7</accession>